<keyword evidence="16" id="KW-1185">Reference proteome</keyword>
<dbReference type="Gene3D" id="3.40.50.200">
    <property type="entry name" value="Peptidase S8/S53 domain"/>
    <property type="match status" value="1"/>
</dbReference>
<evidence type="ECO:0000256" key="8">
    <source>
        <dbReference type="PIRSR" id="PIRSR615500-1"/>
    </source>
</evidence>
<evidence type="ECO:0000256" key="7">
    <source>
        <dbReference type="ARBA" id="ARBA00023180"/>
    </source>
</evidence>
<dbReference type="Gene3D" id="3.50.30.30">
    <property type="match status" value="1"/>
</dbReference>
<evidence type="ECO:0000256" key="6">
    <source>
        <dbReference type="ARBA" id="ARBA00022825"/>
    </source>
</evidence>
<feature type="domain" description="Subtilisin-like protease fibronectin type-III" evidence="14">
    <location>
        <begin position="659"/>
        <end position="781"/>
    </location>
</feature>
<dbReference type="AlphaFoldDB" id="A0A8K0HVL1"/>
<dbReference type="SUPFAM" id="SSF52743">
    <property type="entry name" value="Subtilisin-like"/>
    <property type="match status" value="1"/>
</dbReference>
<dbReference type="InterPro" id="IPR023828">
    <property type="entry name" value="Peptidase_S8_Ser-AS"/>
</dbReference>
<proteinExistence type="inferred from homology"/>
<comment type="caution">
    <text evidence="15">The sequence shown here is derived from an EMBL/GenBank/DDBJ whole genome shotgun (WGS) entry which is preliminary data.</text>
</comment>
<keyword evidence="6 9" id="KW-0720">Serine protease</keyword>
<feature type="chain" id="PRO_5035476624" evidence="11">
    <location>
        <begin position="26"/>
        <end position="788"/>
    </location>
</feature>
<dbReference type="Pfam" id="PF05922">
    <property type="entry name" value="Inhibitor_I9"/>
    <property type="match status" value="1"/>
</dbReference>
<dbReference type="PANTHER" id="PTHR10795">
    <property type="entry name" value="PROPROTEIN CONVERTASE SUBTILISIN/KEXIN"/>
    <property type="match status" value="1"/>
</dbReference>
<dbReference type="InterPro" id="IPR034197">
    <property type="entry name" value="Peptidases_S8_3"/>
</dbReference>
<feature type="signal peptide" evidence="11">
    <location>
        <begin position="1"/>
        <end position="25"/>
    </location>
</feature>
<dbReference type="FunFam" id="3.40.50.200:FF:000006">
    <property type="entry name" value="Subtilisin-like protease SBT1.5"/>
    <property type="match status" value="1"/>
</dbReference>
<comment type="subcellular location">
    <subcellularLocation>
        <location evidence="1">Secreted</location>
    </subcellularLocation>
</comment>
<feature type="active site" description="Charge relay system" evidence="8 9">
    <location>
        <position position="216"/>
    </location>
</feature>
<comment type="similarity">
    <text evidence="2 9 10">Belongs to the peptidase S8 family.</text>
</comment>
<organism evidence="15 16">
    <name type="scientific">Cocos nucifera</name>
    <name type="common">Coconut palm</name>
    <dbReference type="NCBI Taxonomy" id="13894"/>
    <lineage>
        <taxon>Eukaryota</taxon>
        <taxon>Viridiplantae</taxon>
        <taxon>Streptophyta</taxon>
        <taxon>Embryophyta</taxon>
        <taxon>Tracheophyta</taxon>
        <taxon>Spermatophyta</taxon>
        <taxon>Magnoliopsida</taxon>
        <taxon>Liliopsida</taxon>
        <taxon>Arecaceae</taxon>
        <taxon>Arecoideae</taxon>
        <taxon>Cocoseae</taxon>
        <taxon>Attaleinae</taxon>
        <taxon>Cocos</taxon>
    </lineage>
</organism>
<dbReference type="PRINTS" id="PR00723">
    <property type="entry name" value="SUBTILISIN"/>
</dbReference>
<dbReference type="GO" id="GO:0005576">
    <property type="term" value="C:extracellular region"/>
    <property type="evidence" value="ECO:0007669"/>
    <property type="project" value="UniProtKB-SubCell"/>
</dbReference>
<evidence type="ECO:0000256" key="2">
    <source>
        <dbReference type="ARBA" id="ARBA00011073"/>
    </source>
</evidence>
<dbReference type="InterPro" id="IPR036852">
    <property type="entry name" value="Peptidase_S8/S53_dom_sf"/>
</dbReference>
<evidence type="ECO:0000313" key="16">
    <source>
        <dbReference type="Proteomes" id="UP000797356"/>
    </source>
</evidence>
<dbReference type="InterPro" id="IPR041469">
    <property type="entry name" value="Subtilisin-like_FN3"/>
</dbReference>
<dbReference type="CDD" id="cd04852">
    <property type="entry name" value="Peptidases_S8_3"/>
    <property type="match status" value="1"/>
</dbReference>
<evidence type="ECO:0000259" key="13">
    <source>
        <dbReference type="Pfam" id="PF05922"/>
    </source>
</evidence>
<evidence type="ECO:0000256" key="9">
    <source>
        <dbReference type="PROSITE-ProRule" id="PRU01240"/>
    </source>
</evidence>
<dbReference type="Pfam" id="PF17766">
    <property type="entry name" value="fn3_6"/>
    <property type="match status" value="1"/>
</dbReference>
<feature type="active site" description="Charge relay system" evidence="8 9">
    <location>
        <position position="546"/>
    </location>
</feature>
<dbReference type="InterPro" id="IPR015500">
    <property type="entry name" value="Peptidase_S8_subtilisin-rel"/>
</dbReference>
<dbReference type="OrthoDB" id="206201at2759"/>
<evidence type="ECO:0000259" key="12">
    <source>
        <dbReference type="Pfam" id="PF00082"/>
    </source>
</evidence>
<dbReference type="InterPro" id="IPR023827">
    <property type="entry name" value="Peptidase_S8_Asp-AS"/>
</dbReference>
<feature type="domain" description="Inhibitor I9" evidence="13">
    <location>
        <begin position="40"/>
        <end position="111"/>
    </location>
</feature>
<keyword evidence="3 9" id="KW-0645">Protease</keyword>
<keyword evidence="7" id="KW-0325">Glycoprotein</keyword>
<dbReference type="InterPro" id="IPR010259">
    <property type="entry name" value="S8pro/Inhibitor_I9"/>
</dbReference>
<evidence type="ECO:0000256" key="10">
    <source>
        <dbReference type="RuleBase" id="RU003355"/>
    </source>
</evidence>
<dbReference type="InterPro" id="IPR045051">
    <property type="entry name" value="SBT"/>
</dbReference>
<gene>
    <name evidence="15" type="ORF">COCNU_01G008630</name>
</gene>
<evidence type="ECO:0000259" key="14">
    <source>
        <dbReference type="Pfam" id="PF17766"/>
    </source>
</evidence>
<dbReference type="InterPro" id="IPR022398">
    <property type="entry name" value="Peptidase_S8_His-AS"/>
</dbReference>
<dbReference type="InterPro" id="IPR037045">
    <property type="entry name" value="S8pro/Inhibitor_I9_sf"/>
</dbReference>
<dbReference type="PROSITE" id="PS00136">
    <property type="entry name" value="SUBTILASE_ASP"/>
    <property type="match status" value="1"/>
</dbReference>
<accession>A0A8K0HVL1</accession>
<dbReference type="Gene3D" id="2.60.40.2310">
    <property type="match status" value="1"/>
</dbReference>
<keyword evidence="4 11" id="KW-0732">Signal</keyword>
<dbReference type="EMBL" id="CM017872">
    <property type="protein sequence ID" value="KAG1326929.1"/>
    <property type="molecule type" value="Genomic_DNA"/>
</dbReference>
<dbReference type="PROSITE" id="PS00138">
    <property type="entry name" value="SUBTILASE_SER"/>
    <property type="match status" value="1"/>
</dbReference>
<sequence length="788" mass="83807">MAMLPPWFTAALVFFSLLSLRIVLSSTSGREEVVEEKRTFVVLVDPQSKPLLFPSHLGWYRSLLPPSSSSLIHVYKTLLHGFTVPLTPSQASRIEKSRGILAVQPDALLHPHTTQSPSFLGLDPPASRLSALSRGGSDAVIGVVDTGIWPEHPSFSDRDLALGPNPRRWRGVCEEGPGFNRSNCNRKLIGARSFSAGYAAAFGGVEFRSPRDSDGHGTHVASIAAGAPVAGAGFQGFASGVARGMAPRARIAAYKVCWASGCLVSDVVSALEKAVSDGVDVVSLSIGSSSPAPFYYLDPLAVATFRASLRGVFVAASAGNGGPYPGSIANAPPWLTTVGAGTIDRDFPAFVQLGNHERVRGISISAQNHRNLPLYPHVLISIGKITAPLQISLKSRRINGQIVFWEPDRHVSRIDIGAALKQAGATGTVVFHGDLDTEGILAEPHVIPTVTVGSSAARSIEEYIRNREHPTAVIASEGTDLLPHGAAPAVASFSSRGPNAALPWVLKPDLVAPGVNILGSWTDAIGPSGIGSDIRRSGFSVMSGTSMACPHVSGVAALLRAARPGWGPSEIRSALMTTAVRSSVGDESRPGENAGPFGMGAGHLNPERALDPGVVYDLEYDDYVAFLCGLNYTDEDIRAMSGGGGPRCKRLDGKGVWGFNYPGFVVEEVVAVGKGEVAFYRRLKKVDGGCAEGCCYSAEVVAPEGYKVEVEPDKLWFSGRVGERLGFKLTLRWMGVDVGKLYGNATSWEEQQKVKKAWWVGGVITWREEDGRNRVESPIVVFSSNTLQ</sequence>
<dbReference type="Proteomes" id="UP000797356">
    <property type="component" value="Chromosome 1"/>
</dbReference>
<evidence type="ECO:0000256" key="5">
    <source>
        <dbReference type="ARBA" id="ARBA00022801"/>
    </source>
</evidence>
<evidence type="ECO:0000256" key="3">
    <source>
        <dbReference type="ARBA" id="ARBA00022670"/>
    </source>
</evidence>
<evidence type="ECO:0000313" key="15">
    <source>
        <dbReference type="EMBL" id="KAG1326929.1"/>
    </source>
</evidence>
<evidence type="ECO:0000256" key="4">
    <source>
        <dbReference type="ARBA" id="ARBA00022729"/>
    </source>
</evidence>
<dbReference type="PROSITE" id="PS00137">
    <property type="entry name" value="SUBTILASE_HIS"/>
    <property type="match status" value="1"/>
</dbReference>
<name>A0A8K0HVL1_COCNU</name>
<evidence type="ECO:0000256" key="1">
    <source>
        <dbReference type="ARBA" id="ARBA00004613"/>
    </source>
</evidence>
<dbReference type="GO" id="GO:0004252">
    <property type="term" value="F:serine-type endopeptidase activity"/>
    <property type="evidence" value="ECO:0007669"/>
    <property type="project" value="UniProtKB-UniRule"/>
</dbReference>
<dbReference type="InterPro" id="IPR000209">
    <property type="entry name" value="Peptidase_S8/S53_dom"/>
</dbReference>
<dbReference type="Gene3D" id="3.30.70.80">
    <property type="entry name" value="Peptidase S8 propeptide/proteinase inhibitor I9"/>
    <property type="match status" value="1"/>
</dbReference>
<dbReference type="PROSITE" id="PS51892">
    <property type="entry name" value="SUBTILASE"/>
    <property type="match status" value="1"/>
</dbReference>
<protein>
    <submittedName>
        <fullName evidence="15">Subtilisin-like protease SBT1.5</fullName>
    </submittedName>
</protein>
<keyword evidence="5 9" id="KW-0378">Hydrolase</keyword>
<dbReference type="Pfam" id="PF00082">
    <property type="entry name" value="Peptidase_S8"/>
    <property type="match status" value="1"/>
</dbReference>
<evidence type="ECO:0000256" key="11">
    <source>
        <dbReference type="SAM" id="SignalP"/>
    </source>
</evidence>
<feature type="domain" description="Peptidase S8/S53" evidence="12">
    <location>
        <begin position="136"/>
        <end position="586"/>
    </location>
</feature>
<dbReference type="CDD" id="cd02120">
    <property type="entry name" value="PA_subtilisin_like"/>
    <property type="match status" value="1"/>
</dbReference>
<dbReference type="GO" id="GO:0006508">
    <property type="term" value="P:proteolysis"/>
    <property type="evidence" value="ECO:0007669"/>
    <property type="project" value="UniProtKB-KW"/>
</dbReference>
<feature type="active site" description="Charge relay system" evidence="8 9">
    <location>
        <position position="145"/>
    </location>
</feature>
<reference evidence="15" key="1">
    <citation type="journal article" date="2017" name="Gigascience">
        <title>The genome draft of coconut (Cocos nucifera).</title>
        <authorList>
            <person name="Xiao Y."/>
            <person name="Xu P."/>
            <person name="Fan H."/>
            <person name="Baudouin L."/>
            <person name="Xia W."/>
            <person name="Bocs S."/>
            <person name="Xu J."/>
            <person name="Li Q."/>
            <person name="Guo A."/>
            <person name="Zhou L."/>
            <person name="Li J."/>
            <person name="Wu Y."/>
            <person name="Ma Z."/>
            <person name="Armero A."/>
            <person name="Issali A.E."/>
            <person name="Liu N."/>
            <person name="Peng M."/>
            <person name="Yang Y."/>
        </authorList>
    </citation>
    <scope>NUCLEOTIDE SEQUENCE</scope>
    <source>
        <tissue evidence="15">Spear leaf of Hainan Tall coconut</tissue>
    </source>
</reference>
<reference evidence="15" key="2">
    <citation type="submission" date="2019-07" db="EMBL/GenBank/DDBJ databases">
        <authorList>
            <person name="Yang Y."/>
            <person name="Bocs S."/>
            <person name="Baudouin L."/>
        </authorList>
    </citation>
    <scope>NUCLEOTIDE SEQUENCE</scope>
    <source>
        <tissue evidence="15">Spear leaf of Hainan Tall coconut</tissue>
    </source>
</reference>